<dbReference type="GO" id="GO:0016787">
    <property type="term" value="F:hydrolase activity"/>
    <property type="evidence" value="ECO:0007669"/>
    <property type="project" value="UniProtKB-KW"/>
</dbReference>
<organism evidence="9 10">
    <name type="scientific">Candidatus Venteria ishoeyi</name>
    <dbReference type="NCBI Taxonomy" id="1899563"/>
    <lineage>
        <taxon>Bacteria</taxon>
        <taxon>Pseudomonadati</taxon>
        <taxon>Pseudomonadota</taxon>
        <taxon>Gammaproteobacteria</taxon>
        <taxon>Thiotrichales</taxon>
        <taxon>Thiotrichaceae</taxon>
        <taxon>Venteria</taxon>
    </lineage>
</organism>
<gene>
    <name evidence="9" type="primary">vapC_9</name>
    <name evidence="9" type="ORF">MBHS_03823</name>
</gene>
<keyword evidence="6" id="KW-0460">Magnesium</keyword>
<protein>
    <submittedName>
        <fullName evidence="9">tRNA(fMet)-specific endonuclease VapC</fullName>
        <ecNumber evidence="9">3.1.-.-</ecNumber>
    </submittedName>
</protein>
<dbReference type="InterPro" id="IPR050556">
    <property type="entry name" value="Type_II_TA_system_RNase"/>
</dbReference>
<evidence type="ECO:0000256" key="4">
    <source>
        <dbReference type="ARBA" id="ARBA00022723"/>
    </source>
</evidence>
<dbReference type="Gene3D" id="3.40.50.1010">
    <property type="entry name" value="5'-nuclease"/>
    <property type="match status" value="1"/>
</dbReference>
<evidence type="ECO:0000313" key="9">
    <source>
        <dbReference type="EMBL" id="SEH07936.1"/>
    </source>
</evidence>
<dbReference type="Pfam" id="PF01850">
    <property type="entry name" value="PIN"/>
    <property type="match status" value="1"/>
</dbReference>
<keyword evidence="5 9" id="KW-0378">Hydrolase</keyword>
<dbReference type="CDD" id="cd18747">
    <property type="entry name" value="PIN_VapC4-5_FitB-like"/>
    <property type="match status" value="1"/>
</dbReference>
<evidence type="ECO:0000256" key="5">
    <source>
        <dbReference type="ARBA" id="ARBA00022801"/>
    </source>
</evidence>
<feature type="domain" description="PIN" evidence="8">
    <location>
        <begin position="5"/>
        <end position="129"/>
    </location>
</feature>
<evidence type="ECO:0000256" key="1">
    <source>
        <dbReference type="ARBA" id="ARBA00001946"/>
    </source>
</evidence>
<accession>A0A1H6FFI7</accession>
<dbReference type="InterPro" id="IPR029060">
    <property type="entry name" value="PIN-like_dom_sf"/>
</dbReference>
<dbReference type="AlphaFoldDB" id="A0A1H6FFI7"/>
<evidence type="ECO:0000313" key="10">
    <source>
        <dbReference type="Proteomes" id="UP000236724"/>
    </source>
</evidence>
<dbReference type="EMBL" id="FMSV02000542">
    <property type="protein sequence ID" value="SEH07936.1"/>
    <property type="molecule type" value="Genomic_DNA"/>
</dbReference>
<dbReference type="EC" id="3.1.-.-" evidence="9"/>
<dbReference type="PANTHER" id="PTHR33653">
    <property type="entry name" value="RIBONUCLEASE VAPC2"/>
    <property type="match status" value="1"/>
</dbReference>
<comment type="similarity">
    <text evidence="7">Belongs to the PINc/VapC protein family.</text>
</comment>
<dbReference type="Proteomes" id="UP000236724">
    <property type="component" value="Unassembled WGS sequence"/>
</dbReference>
<reference evidence="9 10" key="1">
    <citation type="submission" date="2016-10" db="EMBL/GenBank/DDBJ databases">
        <authorList>
            <person name="de Groot N.N."/>
        </authorList>
    </citation>
    <scope>NUCLEOTIDE SEQUENCE [LARGE SCALE GENOMIC DNA]</scope>
    <source>
        <strain evidence="9">MBHS1</strain>
    </source>
</reference>
<dbReference type="GO" id="GO:0004519">
    <property type="term" value="F:endonuclease activity"/>
    <property type="evidence" value="ECO:0007669"/>
    <property type="project" value="UniProtKB-KW"/>
</dbReference>
<dbReference type="RefSeq" id="WP_103921530.1">
    <property type="nucleotide sequence ID" value="NZ_FMSV02000542.1"/>
</dbReference>
<name>A0A1H6FFI7_9GAMM</name>
<dbReference type="GO" id="GO:0046872">
    <property type="term" value="F:metal ion binding"/>
    <property type="evidence" value="ECO:0007669"/>
    <property type="project" value="UniProtKB-KW"/>
</dbReference>
<keyword evidence="3" id="KW-0540">Nuclease</keyword>
<proteinExistence type="inferred from homology"/>
<evidence type="ECO:0000256" key="2">
    <source>
        <dbReference type="ARBA" id="ARBA00022649"/>
    </source>
</evidence>
<dbReference type="SUPFAM" id="SSF88723">
    <property type="entry name" value="PIN domain-like"/>
    <property type="match status" value="1"/>
</dbReference>
<comment type="cofactor">
    <cofactor evidence="1">
        <name>Mg(2+)</name>
        <dbReference type="ChEBI" id="CHEBI:18420"/>
    </cofactor>
</comment>
<dbReference type="PANTHER" id="PTHR33653:SF1">
    <property type="entry name" value="RIBONUCLEASE VAPC2"/>
    <property type="match status" value="1"/>
</dbReference>
<evidence type="ECO:0000259" key="8">
    <source>
        <dbReference type="Pfam" id="PF01850"/>
    </source>
</evidence>
<keyword evidence="2" id="KW-1277">Toxin-antitoxin system</keyword>
<evidence type="ECO:0000256" key="6">
    <source>
        <dbReference type="ARBA" id="ARBA00022842"/>
    </source>
</evidence>
<sequence length="140" mass="15863">MTSYYLLDTNILSEVIKPQPSSPVLERINHYKAELATTSVVVHELLFGCLRLPLESKRRAKLHDYIHRIVLTGLPIYPYDTAAALWHSQERARLTAQGKTPPFTDGQIAAIAKVNNLILVTRNVSDFDKFEGLTVENWFA</sequence>
<evidence type="ECO:0000256" key="3">
    <source>
        <dbReference type="ARBA" id="ARBA00022722"/>
    </source>
</evidence>
<keyword evidence="4" id="KW-0479">Metal-binding</keyword>
<evidence type="ECO:0000256" key="7">
    <source>
        <dbReference type="ARBA" id="ARBA00038093"/>
    </source>
</evidence>
<dbReference type="OrthoDB" id="9804823at2"/>
<keyword evidence="10" id="KW-1185">Reference proteome</keyword>
<keyword evidence="9" id="KW-0255">Endonuclease</keyword>
<dbReference type="InterPro" id="IPR002716">
    <property type="entry name" value="PIN_dom"/>
</dbReference>